<protein>
    <submittedName>
        <fullName evidence="1">Uncharacterized protein</fullName>
    </submittedName>
</protein>
<name>A0A382IDI2_9ZZZZ</name>
<proteinExistence type="predicted"/>
<dbReference type="AlphaFoldDB" id="A0A382IDI2"/>
<reference evidence="1" key="1">
    <citation type="submission" date="2018-05" db="EMBL/GenBank/DDBJ databases">
        <authorList>
            <person name="Lanie J.A."/>
            <person name="Ng W.-L."/>
            <person name="Kazmierczak K.M."/>
            <person name="Andrzejewski T.M."/>
            <person name="Davidsen T.M."/>
            <person name="Wayne K.J."/>
            <person name="Tettelin H."/>
            <person name="Glass J.I."/>
            <person name="Rusch D."/>
            <person name="Podicherti R."/>
            <person name="Tsui H.-C.T."/>
            <person name="Winkler M.E."/>
        </authorList>
    </citation>
    <scope>NUCLEOTIDE SEQUENCE</scope>
</reference>
<sequence length="139" mass="15915">MEPETVAAIVKAEAETDEATKRVELECERAVMLHTSTRDKELLRSHHESEAAIEQAKVEHKGDSAKLKAAMTKIWQHAKEAMEQAEVDCDRECGLLEHYKDIEVIRLATEYMELREVYEAKDKAKAESRSARWGRTTET</sequence>
<gene>
    <name evidence="1" type="ORF">METZ01_LOCUS250183</name>
</gene>
<dbReference type="EMBL" id="UINC01066525">
    <property type="protein sequence ID" value="SVB97329.1"/>
    <property type="molecule type" value="Genomic_DNA"/>
</dbReference>
<accession>A0A382IDI2</accession>
<evidence type="ECO:0000313" key="1">
    <source>
        <dbReference type="EMBL" id="SVB97329.1"/>
    </source>
</evidence>
<organism evidence="1">
    <name type="scientific">marine metagenome</name>
    <dbReference type="NCBI Taxonomy" id="408172"/>
    <lineage>
        <taxon>unclassified sequences</taxon>
        <taxon>metagenomes</taxon>
        <taxon>ecological metagenomes</taxon>
    </lineage>
</organism>